<reference evidence="4 5" key="1">
    <citation type="submission" date="2013-01" db="EMBL/GenBank/DDBJ databases">
        <title>The Genome Sequence of Clostridium colicanis 209318.</title>
        <authorList>
            <consortium name="The Broad Institute Genome Sequencing Platform"/>
            <person name="Earl A."/>
            <person name="Ward D."/>
            <person name="Feldgarden M."/>
            <person name="Gevers D."/>
            <person name="Courvalin P."/>
            <person name="Lambert T."/>
            <person name="Walker B."/>
            <person name="Young S.K."/>
            <person name="Zeng Q."/>
            <person name="Gargeya S."/>
            <person name="Fitzgerald M."/>
            <person name="Haas B."/>
            <person name="Abouelleil A."/>
            <person name="Alvarado L."/>
            <person name="Arachchi H.M."/>
            <person name="Berlin A.M."/>
            <person name="Chapman S.B."/>
            <person name="Dewar J."/>
            <person name="Goldberg J."/>
            <person name="Griggs A."/>
            <person name="Gujja S."/>
            <person name="Hansen M."/>
            <person name="Howarth C."/>
            <person name="Imamovic A."/>
            <person name="Larimer J."/>
            <person name="McCowan C."/>
            <person name="Murphy C."/>
            <person name="Neiman D."/>
            <person name="Pearson M."/>
            <person name="Priest M."/>
            <person name="Roberts A."/>
            <person name="Saif S."/>
            <person name="Shea T."/>
            <person name="Sisk P."/>
            <person name="Sykes S."/>
            <person name="Wortman J."/>
            <person name="Nusbaum C."/>
            <person name="Birren B."/>
        </authorList>
    </citation>
    <scope>NUCLEOTIDE SEQUENCE [LARGE SCALE GENOMIC DNA]</scope>
    <source>
        <strain evidence="4 5">209318</strain>
    </source>
</reference>
<dbReference type="EMBL" id="AGYT01000009">
    <property type="protein sequence ID" value="ENZ01270.1"/>
    <property type="molecule type" value="Genomic_DNA"/>
</dbReference>
<dbReference type="AlphaFoldDB" id="N9WEK6"/>
<dbReference type="Proteomes" id="UP000013097">
    <property type="component" value="Unassembled WGS sequence"/>
</dbReference>
<proteinExistence type="predicted"/>
<dbReference type="InterPro" id="IPR038109">
    <property type="entry name" value="DNA_bind_recomb_sf"/>
</dbReference>
<protein>
    <recommendedName>
        <fullName evidence="6">Recombinase domain-containing protein</fullName>
    </recommendedName>
</protein>
<dbReference type="RefSeq" id="WP_002598472.1">
    <property type="nucleotide sequence ID" value="NZ_KB850956.1"/>
</dbReference>
<dbReference type="InterPro" id="IPR036162">
    <property type="entry name" value="Resolvase-like_N_sf"/>
</dbReference>
<dbReference type="InterPro" id="IPR050639">
    <property type="entry name" value="SSR_resolvase"/>
</dbReference>
<dbReference type="eggNOG" id="COG1961">
    <property type="taxonomic scope" value="Bacteria"/>
</dbReference>
<dbReference type="InterPro" id="IPR025827">
    <property type="entry name" value="Zn_ribbon_recom_dom"/>
</dbReference>
<keyword evidence="5" id="KW-1185">Reference proteome</keyword>
<dbReference type="HOGENOM" id="CLU_010686_18_2_9"/>
<evidence type="ECO:0000259" key="2">
    <source>
        <dbReference type="PROSITE" id="PS51736"/>
    </source>
</evidence>
<dbReference type="PANTHER" id="PTHR30461">
    <property type="entry name" value="DNA-INVERTASE FROM LAMBDOID PROPHAGE"/>
    <property type="match status" value="1"/>
</dbReference>
<comment type="caution">
    <text evidence="4">The sequence shown here is derived from an EMBL/GenBank/DDBJ whole genome shotgun (WGS) entry which is preliminary data.</text>
</comment>
<evidence type="ECO:0000313" key="4">
    <source>
        <dbReference type="EMBL" id="ENZ01270.1"/>
    </source>
</evidence>
<evidence type="ECO:0008006" key="6">
    <source>
        <dbReference type="Google" id="ProtNLM"/>
    </source>
</evidence>
<dbReference type="Pfam" id="PF13408">
    <property type="entry name" value="Zn_ribbon_recom"/>
    <property type="match status" value="1"/>
</dbReference>
<evidence type="ECO:0000259" key="3">
    <source>
        <dbReference type="PROSITE" id="PS51737"/>
    </source>
</evidence>
<evidence type="ECO:0000256" key="1">
    <source>
        <dbReference type="SAM" id="Coils"/>
    </source>
</evidence>
<keyword evidence="1" id="KW-0175">Coiled coil</keyword>
<dbReference type="PROSITE" id="PS51736">
    <property type="entry name" value="RECOMBINASES_3"/>
    <property type="match status" value="1"/>
</dbReference>
<organism evidence="4 5">
    <name type="scientific">Clostridium thermobutyricum</name>
    <dbReference type="NCBI Taxonomy" id="29372"/>
    <lineage>
        <taxon>Bacteria</taxon>
        <taxon>Bacillati</taxon>
        <taxon>Bacillota</taxon>
        <taxon>Clostridia</taxon>
        <taxon>Eubacteriales</taxon>
        <taxon>Clostridiaceae</taxon>
        <taxon>Clostridium</taxon>
    </lineage>
</organism>
<accession>N9WEK6</accession>
<evidence type="ECO:0000313" key="5">
    <source>
        <dbReference type="Proteomes" id="UP000013097"/>
    </source>
</evidence>
<dbReference type="SUPFAM" id="SSF53041">
    <property type="entry name" value="Resolvase-like"/>
    <property type="match status" value="1"/>
</dbReference>
<dbReference type="SMART" id="SM00857">
    <property type="entry name" value="Resolvase"/>
    <property type="match status" value="1"/>
</dbReference>
<feature type="domain" description="Recombinase" evidence="3">
    <location>
        <begin position="155"/>
        <end position="287"/>
    </location>
</feature>
<dbReference type="GO" id="GO:0000150">
    <property type="term" value="F:DNA strand exchange activity"/>
    <property type="evidence" value="ECO:0007669"/>
    <property type="project" value="InterPro"/>
</dbReference>
<dbReference type="Gene3D" id="3.40.50.1390">
    <property type="entry name" value="Resolvase, N-terminal catalytic domain"/>
    <property type="match status" value="1"/>
</dbReference>
<dbReference type="InterPro" id="IPR006119">
    <property type="entry name" value="Resolv_N"/>
</dbReference>
<feature type="domain" description="Resolvase/invertase-type recombinase catalytic" evidence="2">
    <location>
        <begin position="2"/>
        <end position="151"/>
    </location>
</feature>
<dbReference type="InterPro" id="IPR011109">
    <property type="entry name" value="DNA_bind_recombinase_dom"/>
</dbReference>
<dbReference type="PANTHER" id="PTHR30461:SF23">
    <property type="entry name" value="DNA RECOMBINASE-RELATED"/>
    <property type="match status" value="1"/>
</dbReference>
<dbReference type="PROSITE" id="PS51737">
    <property type="entry name" value="RECOMBINASE_DNA_BIND"/>
    <property type="match status" value="1"/>
</dbReference>
<dbReference type="CDD" id="cd00338">
    <property type="entry name" value="Ser_Recombinase"/>
    <property type="match status" value="1"/>
</dbReference>
<dbReference type="Pfam" id="PF07508">
    <property type="entry name" value="Recombinase"/>
    <property type="match status" value="1"/>
</dbReference>
<sequence>MKCAIYIRVSTNRDEQKDSLVNQEKFFLDYITKHGYSLYNVYSDVASGTSTKNRLSFLELIEDVKNRKIDIVLAKEIARLGRSVIDTMKFYELCRDNEVHLIAFNNGINTLKNDVQYISLYSALAQIESENISNRIKMALHTIAGSGKFKGSIAPYGYYVENKTLKVRNDYTPTIVRRIFKEYISGKGVDTIARHLTRDGIPTPATLAQKRNAGKFWTGRTIQLILSNRNYSGDLTQCTTYVSSIRTKKRKKRNPQDFVIVENTHEAIIYKEDFELVQELLAKRSRKQNNHRKSTHLFSNLLFCADCKKGMHFKKNRRGYVCGTYDKHGKYAGCTSHIIREKDLEDIILKDIQVILKDIKITYIDKINSKFEKEKLSLEKNINIYKNKIESLKEIKNNALKKLCSNIITDIEYKSITGEIDIEISNINSNIETLVKNLDKLNSLTKDDFIKLANELSSIKKLNKDILNRLIKRIEIKENGDVKIFYRFSYLHSTYK</sequence>
<dbReference type="PATRIC" id="fig|999411.4.peg.1945"/>
<dbReference type="GO" id="GO:0003677">
    <property type="term" value="F:DNA binding"/>
    <property type="evidence" value="ECO:0007669"/>
    <property type="project" value="InterPro"/>
</dbReference>
<gene>
    <name evidence="4" type="ORF">HMPREF1092_01978</name>
</gene>
<dbReference type="Pfam" id="PF00239">
    <property type="entry name" value="Resolvase"/>
    <property type="match status" value="1"/>
</dbReference>
<dbReference type="Gene3D" id="3.90.1750.20">
    <property type="entry name" value="Putative Large Serine Recombinase, Chain B, Domain 2"/>
    <property type="match status" value="1"/>
</dbReference>
<name>N9WEK6_9CLOT</name>
<feature type="coiled-coil region" evidence="1">
    <location>
        <begin position="368"/>
        <end position="444"/>
    </location>
</feature>